<dbReference type="InterPro" id="IPR035466">
    <property type="entry name" value="GlmS/AgaS_SIS"/>
</dbReference>
<accession>G5I9W8</accession>
<dbReference type="InterPro" id="IPR001347">
    <property type="entry name" value="SIS_dom"/>
</dbReference>
<evidence type="ECO:0000313" key="4">
    <source>
        <dbReference type="Proteomes" id="UP000005384"/>
    </source>
</evidence>
<dbReference type="Pfam" id="PF01380">
    <property type="entry name" value="SIS"/>
    <property type="match status" value="1"/>
</dbReference>
<dbReference type="AlphaFoldDB" id="G5I9W8"/>
<dbReference type="RefSeq" id="WP_006778290.1">
    <property type="nucleotide sequence ID" value="NZ_CP040506.1"/>
</dbReference>
<evidence type="ECO:0000259" key="2">
    <source>
        <dbReference type="PROSITE" id="PS51464"/>
    </source>
</evidence>
<evidence type="ECO:0000256" key="1">
    <source>
        <dbReference type="ARBA" id="ARBA00022737"/>
    </source>
</evidence>
<dbReference type="PANTHER" id="PTHR10937:SF17">
    <property type="entry name" value="GLUCOSAMINE-FRUCTOSE-6-PHOSPHATE AMINOTRANSFERASE"/>
    <property type="match status" value="1"/>
</dbReference>
<protein>
    <recommendedName>
        <fullName evidence="2">SIS domain-containing protein</fullName>
    </recommendedName>
</protein>
<evidence type="ECO:0000313" key="3">
    <source>
        <dbReference type="EMBL" id="EHI61857.1"/>
    </source>
</evidence>
<dbReference type="Proteomes" id="UP000005384">
    <property type="component" value="Unassembled WGS sequence"/>
</dbReference>
<dbReference type="InterPro" id="IPR046348">
    <property type="entry name" value="SIS_dom_sf"/>
</dbReference>
<comment type="caution">
    <text evidence="3">The sequence shown here is derived from an EMBL/GenBank/DDBJ whole genome shotgun (WGS) entry which is preliminary data.</text>
</comment>
<organism evidence="3 4">
    <name type="scientific">Hungatella hathewayi WAL-18680</name>
    <dbReference type="NCBI Taxonomy" id="742737"/>
    <lineage>
        <taxon>Bacteria</taxon>
        <taxon>Bacillati</taxon>
        <taxon>Bacillota</taxon>
        <taxon>Clostridia</taxon>
        <taxon>Lachnospirales</taxon>
        <taxon>Lachnospiraceae</taxon>
        <taxon>Hungatella</taxon>
    </lineage>
</organism>
<dbReference type="PATRIC" id="fig|742737.3.peg.303"/>
<dbReference type="PANTHER" id="PTHR10937">
    <property type="entry name" value="GLUCOSAMINE--FRUCTOSE-6-PHOSPHATE AMINOTRANSFERASE, ISOMERIZING"/>
    <property type="match status" value="1"/>
</dbReference>
<name>G5I9W8_9FIRM</name>
<dbReference type="GO" id="GO:0004360">
    <property type="term" value="F:glutamine-fructose-6-phosphate transaminase (isomerizing) activity"/>
    <property type="evidence" value="ECO:0007669"/>
    <property type="project" value="TreeGrafter"/>
</dbReference>
<proteinExistence type="predicted"/>
<dbReference type="CDD" id="cd05008">
    <property type="entry name" value="SIS_GlmS_GlmD_1"/>
    <property type="match status" value="1"/>
</dbReference>
<dbReference type="GO" id="GO:0006487">
    <property type="term" value="P:protein N-linked glycosylation"/>
    <property type="evidence" value="ECO:0007669"/>
    <property type="project" value="TreeGrafter"/>
</dbReference>
<keyword evidence="4" id="KW-1185">Reference proteome</keyword>
<feature type="domain" description="SIS" evidence="2">
    <location>
        <begin position="27"/>
        <end position="164"/>
    </location>
</feature>
<dbReference type="OrthoDB" id="9779207at2"/>
<keyword evidence="1" id="KW-0677">Repeat</keyword>
<gene>
    <name evidence="3" type="ORF">HMPREF9473_00308</name>
</gene>
<dbReference type="HOGENOM" id="CLU_012520_1_0_9"/>
<dbReference type="GO" id="GO:0006002">
    <property type="term" value="P:fructose 6-phosphate metabolic process"/>
    <property type="evidence" value="ECO:0007669"/>
    <property type="project" value="TreeGrafter"/>
</dbReference>
<dbReference type="Gene3D" id="3.40.50.10490">
    <property type="entry name" value="Glucose-6-phosphate isomerase like protein, domain 1"/>
    <property type="match status" value="2"/>
</dbReference>
<dbReference type="PROSITE" id="PS51464">
    <property type="entry name" value="SIS"/>
    <property type="match status" value="1"/>
</dbReference>
<dbReference type="GO" id="GO:0006047">
    <property type="term" value="P:UDP-N-acetylglucosamine metabolic process"/>
    <property type="evidence" value="ECO:0007669"/>
    <property type="project" value="TreeGrafter"/>
</dbReference>
<dbReference type="SUPFAM" id="SSF53697">
    <property type="entry name" value="SIS domain"/>
    <property type="match status" value="1"/>
</dbReference>
<reference evidence="3 4" key="1">
    <citation type="submission" date="2011-08" db="EMBL/GenBank/DDBJ databases">
        <title>The Genome Sequence of Clostridium hathewayi WAL-18680.</title>
        <authorList>
            <consortium name="The Broad Institute Genome Sequencing Platform"/>
            <person name="Earl A."/>
            <person name="Ward D."/>
            <person name="Feldgarden M."/>
            <person name="Gevers D."/>
            <person name="Finegold S.M."/>
            <person name="Summanen P.H."/>
            <person name="Molitoris D.R."/>
            <person name="Song M."/>
            <person name="Daigneault M."/>
            <person name="Allen-Vercoe E."/>
            <person name="Young S.K."/>
            <person name="Zeng Q."/>
            <person name="Gargeya S."/>
            <person name="Fitzgerald M."/>
            <person name="Haas B."/>
            <person name="Abouelleil A."/>
            <person name="Alvarado L."/>
            <person name="Arachchi H.M."/>
            <person name="Berlin A."/>
            <person name="Brown A."/>
            <person name="Chapman S.B."/>
            <person name="Chen Z."/>
            <person name="Dunbar C."/>
            <person name="Freedman E."/>
            <person name="Gearin G."/>
            <person name="Gellesch M."/>
            <person name="Goldberg J."/>
            <person name="Griggs A."/>
            <person name="Gujja S."/>
            <person name="Heiman D."/>
            <person name="Howarth C."/>
            <person name="Larson L."/>
            <person name="Lui A."/>
            <person name="MacDonald P.J.P."/>
            <person name="Montmayeur A."/>
            <person name="Murphy C."/>
            <person name="Neiman D."/>
            <person name="Pearson M."/>
            <person name="Priest M."/>
            <person name="Roberts A."/>
            <person name="Saif S."/>
            <person name="Shea T."/>
            <person name="Shenoy N."/>
            <person name="Sisk P."/>
            <person name="Stolte C."/>
            <person name="Sykes S."/>
            <person name="Wortman J."/>
            <person name="Nusbaum C."/>
            <person name="Birren B."/>
        </authorList>
    </citation>
    <scope>NUCLEOTIDE SEQUENCE [LARGE SCALE GENOMIC DNA]</scope>
    <source>
        <strain evidence="3 4">WAL-18680</strain>
    </source>
</reference>
<dbReference type="GO" id="GO:0097367">
    <property type="term" value="F:carbohydrate derivative binding"/>
    <property type="evidence" value="ECO:0007669"/>
    <property type="project" value="InterPro"/>
</dbReference>
<dbReference type="EMBL" id="ADLN01000001">
    <property type="protein sequence ID" value="EHI61857.1"/>
    <property type="molecule type" value="Genomic_DNA"/>
</dbReference>
<sequence length="359" mass="40486">MTMLDYIMEQPEIFRKVLEQNVEITAGFEEIFDGEKPDHVYLIASGTSCNAAKAAAPFMEHVLKREVSVFPPSQMERVFGERPLLIFISQGGKSTNMIAAVEKMKGYPRIAMTGNADGRINSMCEHYIMIPCGDEAVGPKTKGYTATILTLYLMALEAARKTGSVTEEEYREYLAVLETSSVQYQENIERTRKWMEKNEEGLQALKEIYLVGKGQSMFVAQEGALKVMETYLIPGLSYDFEEYLHGPSCSIRETTGGMYLLPMADDGDYERMQKLVAYHRSICGQVYTVGLPASEDERDCTLLNSGQWYTKPFEEMLPLQMICAVIPGKLGIDGAGMQHFKEIDKFMDVKYKEDVKQAE</sequence>